<keyword evidence="7" id="KW-0418">Kinase</keyword>
<keyword evidence="11" id="KW-1015">Disulfide bond</keyword>
<dbReference type="Pfam" id="PF13947">
    <property type="entry name" value="GUB_WAK_bind"/>
    <property type="match status" value="1"/>
</dbReference>
<evidence type="ECO:0000313" key="16">
    <source>
        <dbReference type="Proteomes" id="UP000636709"/>
    </source>
</evidence>
<organism evidence="15 16">
    <name type="scientific">Digitaria exilis</name>
    <dbReference type="NCBI Taxonomy" id="1010633"/>
    <lineage>
        <taxon>Eukaryota</taxon>
        <taxon>Viridiplantae</taxon>
        <taxon>Streptophyta</taxon>
        <taxon>Embryophyta</taxon>
        <taxon>Tracheophyta</taxon>
        <taxon>Spermatophyta</taxon>
        <taxon>Magnoliopsida</taxon>
        <taxon>Liliopsida</taxon>
        <taxon>Poales</taxon>
        <taxon>Poaceae</taxon>
        <taxon>PACMAD clade</taxon>
        <taxon>Panicoideae</taxon>
        <taxon>Panicodae</taxon>
        <taxon>Paniceae</taxon>
        <taxon>Anthephorinae</taxon>
        <taxon>Digitaria</taxon>
    </lineage>
</organism>
<evidence type="ECO:0000256" key="2">
    <source>
        <dbReference type="ARBA" id="ARBA00022527"/>
    </source>
</evidence>
<dbReference type="GO" id="GO:0030247">
    <property type="term" value="F:polysaccharide binding"/>
    <property type="evidence" value="ECO:0007669"/>
    <property type="project" value="InterPro"/>
</dbReference>
<dbReference type="InterPro" id="IPR045274">
    <property type="entry name" value="WAK-like"/>
</dbReference>
<dbReference type="SMART" id="SM00220">
    <property type="entry name" value="S_TKc"/>
    <property type="match status" value="1"/>
</dbReference>
<evidence type="ECO:0000256" key="4">
    <source>
        <dbReference type="ARBA" id="ARBA00022692"/>
    </source>
</evidence>
<dbReference type="CDD" id="cd14066">
    <property type="entry name" value="STKc_IRAK"/>
    <property type="match status" value="1"/>
</dbReference>
<reference evidence="15" key="1">
    <citation type="submission" date="2020-07" db="EMBL/GenBank/DDBJ databases">
        <title>Genome sequence and genetic diversity analysis of an under-domesticated orphan crop, white fonio (Digitaria exilis).</title>
        <authorList>
            <person name="Bennetzen J.L."/>
            <person name="Chen S."/>
            <person name="Ma X."/>
            <person name="Wang X."/>
            <person name="Yssel A.E.J."/>
            <person name="Chaluvadi S.R."/>
            <person name="Johnson M."/>
            <person name="Gangashetty P."/>
            <person name="Hamidou F."/>
            <person name="Sanogo M.D."/>
            <person name="Zwaenepoel A."/>
            <person name="Wallace J."/>
            <person name="Van De Peer Y."/>
            <person name="Van Deynze A."/>
        </authorList>
    </citation>
    <scope>NUCLEOTIDE SEQUENCE</scope>
    <source>
        <tissue evidence="15">Leaves</tissue>
    </source>
</reference>
<dbReference type="InterPro" id="IPR000719">
    <property type="entry name" value="Prot_kinase_dom"/>
</dbReference>
<dbReference type="PANTHER" id="PTHR27005:SF503">
    <property type="entry name" value="OS06G0142500 PROTEIN"/>
    <property type="match status" value="1"/>
</dbReference>
<dbReference type="PROSITE" id="PS00107">
    <property type="entry name" value="PROTEIN_KINASE_ATP"/>
    <property type="match status" value="1"/>
</dbReference>
<dbReference type="AlphaFoldDB" id="A0A835BEK6"/>
<dbReference type="FunFam" id="3.30.200.20:FF:000043">
    <property type="entry name" value="Wall-associated receptor kinase 2"/>
    <property type="match status" value="1"/>
</dbReference>
<keyword evidence="6 13" id="KW-0547">Nucleotide-binding</keyword>
<keyword evidence="3" id="KW-0808">Transferase</keyword>
<dbReference type="PROSITE" id="PS00108">
    <property type="entry name" value="PROTEIN_KINASE_ST"/>
    <property type="match status" value="1"/>
</dbReference>
<gene>
    <name evidence="15" type="ORF">HU200_035849</name>
</gene>
<dbReference type="PANTHER" id="PTHR27005">
    <property type="entry name" value="WALL-ASSOCIATED RECEPTOR KINASE-LIKE 21"/>
    <property type="match status" value="1"/>
</dbReference>
<evidence type="ECO:0000256" key="1">
    <source>
        <dbReference type="ARBA" id="ARBA00004479"/>
    </source>
</evidence>
<sequence length="634" mass="69483">MHNATITSGADAGNNSLAKPGCQEKCGSVSIPYPFGIGDKGCFLEGFEVNCSTGNVPILNTSGTTLLGINVTLSEARVLSPIAWYCNYTVDNGTTNVMNSTYEAQEFIIGPFFTISGTKNMFTGIGCATVAVVNGENKHAYASACGSFCYDEDSIDGSAGCSGMGCCQTAIPGNLDLLYFDFLMDNVDNTQVQNFSPCSYGFVVEEDSFQFQTSYAESSHFLEQYGDGVPLVLDWVVDNKTCVQAMKNQSSYACRADNSVCVNTNYSVGYFCNCSQGYDGNPYLNGGCQEDLKKATDNFDKSRELGTGGHGTVYKGLLSDDKVVAVKRSRIIDVAQSNEFIQEIVILSQINHRNVVRLLGCCLEVEVPILVYEYIPNGTLYHLIHSNHDGPPLSLEIRLKIAQESAEALAYLHLSTNHSIVHGDVKSLNILLDENYTAKVTDFGASRILPKDAIQLMTIVQGTLGYLDPEYLQERKLTEKSDVYSFGVVLLELITRKTAIYSEGPNKEGKSLASSFIQAMKENRVESMLDTSIMCIGLEELFREVVELSIMCLRLQGEERPSMTQVADKLKAIRSTWREILLLKHEETQRLIEALAMVDPVGDLPPSMSYTAQMLGLDIETTTTTYHTGTTSMV</sequence>
<comment type="subcellular location">
    <subcellularLocation>
        <location evidence="1">Membrane</location>
        <topology evidence="1">Single-pass type I membrane protein</topology>
    </subcellularLocation>
</comment>
<evidence type="ECO:0000256" key="10">
    <source>
        <dbReference type="ARBA" id="ARBA00023136"/>
    </source>
</evidence>
<accession>A0A835BEK6</accession>
<keyword evidence="16" id="KW-1185">Reference proteome</keyword>
<keyword evidence="9" id="KW-1133">Transmembrane helix</keyword>
<evidence type="ECO:0000256" key="13">
    <source>
        <dbReference type="PROSITE-ProRule" id="PRU10141"/>
    </source>
</evidence>
<keyword evidence="8 13" id="KW-0067">ATP-binding</keyword>
<dbReference type="PROSITE" id="PS50011">
    <property type="entry name" value="PROTEIN_KINASE_DOM"/>
    <property type="match status" value="1"/>
</dbReference>
<evidence type="ECO:0000256" key="7">
    <source>
        <dbReference type="ARBA" id="ARBA00022777"/>
    </source>
</evidence>
<dbReference type="FunFam" id="1.10.510.10:FF:000084">
    <property type="entry name" value="Wall-associated receptor kinase 2"/>
    <property type="match status" value="1"/>
</dbReference>
<dbReference type="Proteomes" id="UP000636709">
    <property type="component" value="Unassembled WGS sequence"/>
</dbReference>
<evidence type="ECO:0000256" key="3">
    <source>
        <dbReference type="ARBA" id="ARBA00022679"/>
    </source>
</evidence>
<keyword evidence="2" id="KW-0723">Serine/threonine-protein kinase</keyword>
<dbReference type="Pfam" id="PF07714">
    <property type="entry name" value="PK_Tyr_Ser-Thr"/>
    <property type="match status" value="1"/>
</dbReference>
<keyword evidence="12" id="KW-0325">Glycoprotein</keyword>
<comment type="caution">
    <text evidence="15">The sequence shown here is derived from an EMBL/GenBank/DDBJ whole genome shotgun (WGS) entry which is preliminary data.</text>
</comment>
<dbReference type="GO" id="GO:0005886">
    <property type="term" value="C:plasma membrane"/>
    <property type="evidence" value="ECO:0007669"/>
    <property type="project" value="TreeGrafter"/>
</dbReference>
<dbReference type="InterPro" id="IPR025287">
    <property type="entry name" value="WAK_GUB"/>
</dbReference>
<evidence type="ECO:0000256" key="11">
    <source>
        <dbReference type="ARBA" id="ARBA00023157"/>
    </source>
</evidence>
<dbReference type="InterPro" id="IPR017441">
    <property type="entry name" value="Protein_kinase_ATP_BS"/>
</dbReference>
<evidence type="ECO:0000256" key="9">
    <source>
        <dbReference type="ARBA" id="ARBA00022989"/>
    </source>
</evidence>
<feature type="binding site" evidence="13">
    <location>
        <position position="327"/>
    </location>
    <ligand>
        <name>ATP</name>
        <dbReference type="ChEBI" id="CHEBI:30616"/>
    </ligand>
</feature>
<evidence type="ECO:0000256" key="6">
    <source>
        <dbReference type="ARBA" id="ARBA00022741"/>
    </source>
</evidence>
<dbReference type="GO" id="GO:0004674">
    <property type="term" value="F:protein serine/threonine kinase activity"/>
    <property type="evidence" value="ECO:0007669"/>
    <property type="project" value="UniProtKB-KW"/>
</dbReference>
<dbReference type="GO" id="GO:0005524">
    <property type="term" value="F:ATP binding"/>
    <property type="evidence" value="ECO:0007669"/>
    <property type="project" value="UniProtKB-UniRule"/>
</dbReference>
<dbReference type="EMBL" id="JACEFO010001869">
    <property type="protein sequence ID" value="KAF8697655.1"/>
    <property type="molecule type" value="Genomic_DNA"/>
</dbReference>
<proteinExistence type="predicted"/>
<dbReference type="GO" id="GO:0007166">
    <property type="term" value="P:cell surface receptor signaling pathway"/>
    <property type="evidence" value="ECO:0007669"/>
    <property type="project" value="InterPro"/>
</dbReference>
<dbReference type="InterPro" id="IPR001245">
    <property type="entry name" value="Ser-Thr/Tyr_kinase_cat_dom"/>
</dbReference>
<feature type="domain" description="Protein kinase" evidence="14">
    <location>
        <begin position="299"/>
        <end position="573"/>
    </location>
</feature>
<dbReference type="InterPro" id="IPR008271">
    <property type="entry name" value="Ser/Thr_kinase_AS"/>
</dbReference>
<evidence type="ECO:0000313" key="15">
    <source>
        <dbReference type="EMBL" id="KAF8697655.1"/>
    </source>
</evidence>
<dbReference type="Gene3D" id="3.30.200.20">
    <property type="entry name" value="Phosphorylase Kinase, domain 1"/>
    <property type="match status" value="1"/>
</dbReference>
<dbReference type="OrthoDB" id="4062651at2759"/>
<evidence type="ECO:0000256" key="12">
    <source>
        <dbReference type="ARBA" id="ARBA00023180"/>
    </source>
</evidence>
<keyword evidence="10" id="KW-0472">Membrane</keyword>
<evidence type="ECO:0000259" key="14">
    <source>
        <dbReference type="PROSITE" id="PS50011"/>
    </source>
</evidence>
<dbReference type="Gene3D" id="1.10.510.10">
    <property type="entry name" value="Transferase(Phosphotransferase) domain 1"/>
    <property type="match status" value="1"/>
</dbReference>
<protein>
    <recommendedName>
        <fullName evidence="14">Protein kinase domain-containing protein</fullName>
    </recommendedName>
</protein>
<dbReference type="InterPro" id="IPR011009">
    <property type="entry name" value="Kinase-like_dom_sf"/>
</dbReference>
<evidence type="ECO:0000256" key="5">
    <source>
        <dbReference type="ARBA" id="ARBA00022729"/>
    </source>
</evidence>
<keyword evidence="5" id="KW-0732">Signal</keyword>
<name>A0A835BEK6_9POAL</name>
<keyword evidence="4" id="KW-0812">Transmembrane</keyword>
<evidence type="ECO:0000256" key="8">
    <source>
        <dbReference type="ARBA" id="ARBA00022840"/>
    </source>
</evidence>
<dbReference type="SUPFAM" id="SSF56112">
    <property type="entry name" value="Protein kinase-like (PK-like)"/>
    <property type="match status" value="1"/>
</dbReference>